<evidence type="ECO:0000259" key="4">
    <source>
        <dbReference type="PROSITE" id="PS50893"/>
    </source>
</evidence>
<dbReference type="PANTHER" id="PTHR42711">
    <property type="entry name" value="ABC TRANSPORTER ATP-BINDING PROTEIN"/>
    <property type="match status" value="1"/>
</dbReference>
<dbReference type="GO" id="GO:0016887">
    <property type="term" value="F:ATP hydrolysis activity"/>
    <property type="evidence" value="ECO:0007669"/>
    <property type="project" value="InterPro"/>
</dbReference>
<comment type="caution">
    <text evidence="5">The sequence shown here is derived from an EMBL/GenBank/DDBJ whole genome shotgun (WGS) entry which is preliminary data.</text>
</comment>
<keyword evidence="1" id="KW-0813">Transport</keyword>
<dbReference type="PROSITE" id="PS00211">
    <property type="entry name" value="ABC_TRANSPORTER_1"/>
    <property type="match status" value="1"/>
</dbReference>
<evidence type="ECO:0000313" key="5">
    <source>
        <dbReference type="EMBL" id="OGG72507.1"/>
    </source>
</evidence>
<evidence type="ECO:0000256" key="1">
    <source>
        <dbReference type="ARBA" id="ARBA00022448"/>
    </source>
</evidence>
<dbReference type="PANTHER" id="PTHR42711:SF15">
    <property type="entry name" value="ABC-TYPE MULTIDRUG TRANSPORT SYSTEM, ATPASE COMPONENT"/>
    <property type="match status" value="1"/>
</dbReference>
<dbReference type="InterPro" id="IPR003439">
    <property type="entry name" value="ABC_transporter-like_ATP-bd"/>
</dbReference>
<dbReference type="GO" id="GO:0005524">
    <property type="term" value="F:ATP binding"/>
    <property type="evidence" value="ECO:0007669"/>
    <property type="project" value="UniProtKB-KW"/>
</dbReference>
<dbReference type="Proteomes" id="UP000177306">
    <property type="component" value="Unassembled WGS sequence"/>
</dbReference>
<dbReference type="InterPro" id="IPR050763">
    <property type="entry name" value="ABC_transporter_ATP-binding"/>
</dbReference>
<dbReference type="AlphaFoldDB" id="A0A1F6EFU4"/>
<dbReference type="SUPFAM" id="SSF52540">
    <property type="entry name" value="P-loop containing nucleoside triphosphate hydrolases"/>
    <property type="match status" value="1"/>
</dbReference>
<protein>
    <recommendedName>
        <fullName evidence="4">ABC transporter domain-containing protein</fullName>
    </recommendedName>
</protein>
<dbReference type="InterPro" id="IPR017871">
    <property type="entry name" value="ABC_transporter-like_CS"/>
</dbReference>
<sequence>MSEPALEIKDLKKKYANGTEALKGVSLTVPTGDFFALLGPNGAGKTTIIGISTGLVNKTEGSVKVFGYDIDKEPEKAKAQIGLVGQEVNFNPFEKAFDIVVNQGGYYGLPRHVAIPRAEKLLKDLGLGEKMHQNTLTLSGGMKRRLMIARALIHEPRFLILDEPTAGVDVELRRSMWDYLRNLTASGLTILLTTHYLEEAEQLAKHVAIIHKGNIVASGTMEEVLAMHDESGTAKNGYRGGRLEEVFLKLTSEK</sequence>
<name>A0A1F6EFU4_9BACT</name>
<evidence type="ECO:0000256" key="3">
    <source>
        <dbReference type="ARBA" id="ARBA00022840"/>
    </source>
</evidence>
<dbReference type="Pfam" id="PF00005">
    <property type="entry name" value="ABC_tran"/>
    <property type="match status" value="1"/>
</dbReference>
<dbReference type="PROSITE" id="PS50893">
    <property type="entry name" value="ABC_TRANSPORTER_2"/>
    <property type="match status" value="1"/>
</dbReference>
<accession>A0A1F6EFU4</accession>
<dbReference type="SMART" id="SM00382">
    <property type="entry name" value="AAA"/>
    <property type="match status" value="1"/>
</dbReference>
<dbReference type="InterPro" id="IPR027417">
    <property type="entry name" value="P-loop_NTPase"/>
</dbReference>
<dbReference type="InterPro" id="IPR003593">
    <property type="entry name" value="AAA+_ATPase"/>
</dbReference>
<evidence type="ECO:0000256" key="2">
    <source>
        <dbReference type="ARBA" id="ARBA00022741"/>
    </source>
</evidence>
<keyword evidence="3" id="KW-0067">ATP-binding</keyword>
<reference evidence="5 6" key="1">
    <citation type="journal article" date="2016" name="Nat. Commun.">
        <title>Thousands of microbial genomes shed light on interconnected biogeochemical processes in an aquifer system.</title>
        <authorList>
            <person name="Anantharaman K."/>
            <person name="Brown C.T."/>
            <person name="Hug L.A."/>
            <person name="Sharon I."/>
            <person name="Castelle C.J."/>
            <person name="Probst A.J."/>
            <person name="Thomas B.C."/>
            <person name="Singh A."/>
            <person name="Wilkins M.J."/>
            <person name="Karaoz U."/>
            <person name="Brodie E.L."/>
            <person name="Williams K.H."/>
            <person name="Hubbard S.S."/>
            <person name="Banfield J.F."/>
        </authorList>
    </citation>
    <scope>NUCLEOTIDE SEQUENCE [LARGE SCALE GENOMIC DNA]</scope>
</reference>
<dbReference type="Gene3D" id="3.40.50.300">
    <property type="entry name" value="P-loop containing nucleotide triphosphate hydrolases"/>
    <property type="match status" value="1"/>
</dbReference>
<gene>
    <name evidence="5" type="ORF">A3A38_04075</name>
</gene>
<evidence type="ECO:0000313" key="6">
    <source>
        <dbReference type="Proteomes" id="UP000177306"/>
    </source>
</evidence>
<organism evidence="5 6">
    <name type="scientific">Candidatus Kaiserbacteria bacterium RIFCSPLOWO2_01_FULL_53_17</name>
    <dbReference type="NCBI Taxonomy" id="1798511"/>
    <lineage>
        <taxon>Bacteria</taxon>
        <taxon>Candidatus Kaiseribacteriota</taxon>
    </lineage>
</organism>
<dbReference type="EMBL" id="MFLY01000046">
    <property type="protein sequence ID" value="OGG72507.1"/>
    <property type="molecule type" value="Genomic_DNA"/>
</dbReference>
<keyword evidence="2" id="KW-0547">Nucleotide-binding</keyword>
<proteinExistence type="predicted"/>
<feature type="domain" description="ABC transporter" evidence="4">
    <location>
        <begin position="6"/>
        <end position="237"/>
    </location>
</feature>